<evidence type="ECO:0000256" key="1">
    <source>
        <dbReference type="SAM" id="Coils"/>
    </source>
</evidence>
<evidence type="ECO:0000313" key="3">
    <source>
        <dbReference type="EMBL" id="KAK6728324.1"/>
    </source>
</evidence>
<name>A0ABR1BTB7_NECAM</name>
<dbReference type="Proteomes" id="UP001303046">
    <property type="component" value="Unassembled WGS sequence"/>
</dbReference>
<reference evidence="3 4" key="1">
    <citation type="submission" date="2023-08" db="EMBL/GenBank/DDBJ databases">
        <title>A Necator americanus chromosomal reference genome.</title>
        <authorList>
            <person name="Ilik V."/>
            <person name="Petrzelkova K.J."/>
            <person name="Pardy F."/>
            <person name="Fuh T."/>
            <person name="Niatou-Singa F.S."/>
            <person name="Gouil Q."/>
            <person name="Baker L."/>
            <person name="Ritchie M.E."/>
            <person name="Jex A.R."/>
            <person name="Gazzola D."/>
            <person name="Li H."/>
            <person name="Toshio Fujiwara R."/>
            <person name="Zhan B."/>
            <person name="Aroian R.V."/>
            <person name="Pafco B."/>
            <person name="Schwarz E.M."/>
        </authorList>
    </citation>
    <scope>NUCLEOTIDE SEQUENCE [LARGE SCALE GENOMIC DNA]</scope>
    <source>
        <strain evidence="3 4">Aroian</strain>
        <tissue evidence="3">Whole animal</tissue>
    </source>
</reference>
<evidence type="ECO:0000256" key="2">
    <source>
        <dbReference type="SAM" id="MobiDB-lite"/>
    </source>
</evidence>
<feature type="compositionally biased region" description="Basic and acidic residues" evidence="2">
    <location>
        <begin position="54"/>
        <end position="72"/>
    </location>
</feature>
<proteinExistence type="predicted"/>
<keyword evidence="1" id="KW-0175">Coiled coil</keyword>
<sequence>MDEVGEDESGVEYEQDEQSEEDMAAEQVEREVQQARAQVEPARGGANPGELAEAEGRANPEEDPVRERERRRQRLRAELRSAQQERDDLCHMLQQLERHPSCPARRYSHADVRHSEQGIICCVFCNAVQQHYSDSCLAMMDAETRRQYLIERGRCLKCLRENCRGGVDCPRRNASCFYCHEYSHDAAVCPMPDQTRDVRYRMEELNLGLEEAMNKVKRRRRRLERFDAEQRI</sequence>
<organism evidence="3 4">
    <name type="scientific">Necator americanus</name>
    <name type="common">Human hookworm</name>
    <dbReference type="NCBI Taxonomy" id="51031"/>
    <lineage>
        <taxon>Eukaryota</taxon>
        <taxon>Metazoa</taxon>
        <taxon>Ecdysozoa</taxon>
        <taxon>Nematoda</taxon>
        <taxon>Chromadorea</taxon>
        <taxon>Rhabditida</taxon>
        <taxon>Rhabditina</taxon>
        <taxon>Rhabditomorpha</taxon>
        <taxon>Strongyloidea</taxon>
        <taxon>Ancylostomatidae</taxon>
        <taxon>Bunostominae</taxon>
        <taxon>Necator</taxon>
    </lineage>
</organism>
<keyword evidence="4" id="KW-1185">Reference proteome</keyword>
<gene>
    <name evidence="3" type="primary">Necator_chrI.g1891</name>
    <name evidence="3" type="ORF">RB195_005765</name>
</gene>
<feature type="region of interest" description="Disordered" evidence="2">
    <location>
        <begin position="1"/>
        <end position="72"/>
    </location>
</feature>
<protein>
    <submittedName>
        <fullName evidence="3">Uncharacterized protein</fullName>
    </submittedName>
</protein>
<feature type="compositionally biased region" description="Acidic residues" evidence="2">
    <location>
        <begin position="1"/>
        <end position="24"/>
    </location>
</feature>
<comment type="caution">
    <text evidence="3">The sequence shown here is derived from an EMBL/GenBank/DDBJ whole genome shotgun (WGS) entry which is preliminary data.</text>
</comment>
<dbReference type="EMBL" id="JAVFWL010000001">
    <property type="protein sequence ID" value="KAK6728324.1"/>
    <property type="molecule type" value="Genomic_DNA"/>
</dbReference>
<accession>A0ABR1BTB7</accession>
<feature type="coiled-coil region" evidence="1">
    <location>
        <begin position="202"/>
        <end position="229"/>
    </location>
</feature>
<evidence type="ECO:0000313" key="4">
    <source>
        <dbReference type="Proteomes" id="UP001303046"/>
    </source>
</evidence>